<sequence length="174" mass="19565">MQRQVFQRLRGVYYNVSSGTPAQVSINTVDSFPDVNAWLKAEVQQAVSNDYVGMRTKFVLEPPAVTALLRAQHYLGQPEDQDGTVTVVLTADYPAYGDVLSFLVKFAFTELSLHRLSCTIFNGDEKLAALYKACGFVEEGRRRKANRVNGEWCDEILLSILEEEWTAREHSAAQ</sequence>
<keyword evidence="2" id="KW-1185">Reference proteome</keyword>
<dbReference type="GeneID" id="38782122"/>
<gene>
    <name evidence="1" type="ORF">SCP_0703910</name>
</gene>
<accession>A0A401GSL0</accession>
<evidence type="ECO:0000313" key="1">
    <source>
        <dbReference type="EMBL" id="GBE85205.1"/>
    </source>
</evidence>
<dbReference type="Gene3D" id="3.40.630.30">
    <property type="match status" value="1"/>
</dbReference>
<comment type="caution">
    <text evidence="1">The sequence shown here is derived from an EMBL/GenBank/DDBJ whole genome shotgun (WGS) entry which is preliminary data.</text>
</comment>
<dbReference type="OrthoDB" id="630895at2759"/>
<dbReference type="AlphaFoldDB" id="A0A401GSL0"/>
<name>A0A401GSL0_9APHY</name>
<dbReference type="InParanoid" id="A0A401GSL0"/>
<protein>
    <recommendedName>
        <fullName evidence="3">N-acetyltransferase domain-containing protein</fullName>
    </recommendedName>
</protein>
<dbReference type="InterPro" id="IPR016181">
    <property type="entry name" value="Acyl_CoA_acyltransferase"/>
</dbReference>
<dbReference type="Pfam" id="PF13420">
    <property type="entry name" value="Acetyltransf_4"/>
    <property type="match status" value="1"/>
</dbReference>
<dbReference type="EMBL" id="BFAD01000007">
    <property type="protein sequence ID" value="GBE85205.1"/>
    <property type="molecule type" value="Genomic_DNA"/>
</dbReference>
<reference evidence="1 2" key="1">
    <citation type="journal article" date="2018" name="Sci. Rep.">
        <title>Genome sequence of the cauliflower mushroom Sparassis crispa (Hanabiratake) and its association with beneficial usage.</title>
        <authorList>
            <person name="Kiyama R."/>
            <person name="Furutani Y."/>
            <person name="Kawaguchi K."/>
            <person name="Nakanishi T."/>
        </authorList>
    </citation>
    <scope>NUCLEOTIDE SEQUENCE [LARGE SCALE GENOMIC DNA]</scope>
</reference>
<dbReference type="SUPFAM" id="SSF55729">
    <property type="entry name" value="Acyl-CoA N-acyltransferases (Nat)"/>
    <property type="match status" value="1"/>
</dbReference>
<evidence type="ECO:0000313" key="2">
    <source>
        <dbReference type="Proteomes" id="UP000287166"/>
    </source>
</evidence>
<proteinExistence type="predicted"/>
<evidence type="ECO:0008006" key="3">
    <source>
        <dbReference type="Google" id="ProtNLM"/>
    </source>
</evidence>
<organism evidence="1 2">
    <name type="scientific">Sparassis crispa</name>
    <dbReference type="NCBI Taxonomy" id="139825"/>
    <lineage>
        <taxon>Eukaryota</taxon>
        <taxon>Fungi</taxon>
        <taxon>Dikarya</taxon>
        <taxon>Basidiomycota</taxon>
        <taxon>Agaricomycotina</taxon>
        <taxon>Agaricomycetes</taxon>
        <taxon>Polyporales</taxon>
        <taxon>Sparassidaceae</taxon>
        <taxon>Sparassis</taxon>
    </lineage>
</organism>
<dbReference type="Proteomes" id="UP000287166">
    <property type="component" value="Unassembled WGS sequence"/>
</dbReference>
<dbReference type="RefSeq" id="XP_027616118.1">
    <property type="nucleotide sequence ID" value="XM_027760317.1"/>
</dbReference>